<evidence type="ECO:0000313" key="2">
    <source>
        <dbReference type="Proteomes" id="UP000580250"/>
    </source>
</evidence>
<comment type="caution">
    <text evidence="1">The sequence shown here is derived from an EMBL/GenBank/DDBJ whole genome shotgun (WGS) entry which is preliminary data.</text>
</comment>
<reference evidence="1 2" key="1">
    <citation type="submission" date="2020-08" db="EMBL/GenBank/DDBJ databases">
        <authorList>
            <person name="Koutsovoulos G."/>
            <person name="Danchin GJ E."/>
        </authorList>
    </citation>
    <scope>NUCLEOTIDE SEQUENCE [LARGE SCALE GENOMIC DNA]</scope>
</reference>
<proteinExistence type="predicted"/>
<dbReference type="Proteomes" id="UP000580250">
    <property type="component" value="Unassembled WGS sequence"/>
</dbReference>
<sequence length="182" mass="21479">MNLFEEKAENKFKEESDISEKDLDIDLLEDLGKEQFCELDEELFCPLDEKQDFASIEFPIPTEIHVFQQIVPLDIPVDPEEVNEEIVCFGGKECEESEDLEEILEEGEEEYVDLVEKGSEKCDDLEKIREDFDLEENENVIEKRMMLRSKLREAKILAKLRCEIARKEILMNDFRKEFYVGL</sequence>
<evidence type="ECO:0000313" key="1">
    <source>
        <dbReference type="EMBL" id="CAD2190664.1"/>
    </source>
</evidence>
<protein>
    <submittedName>
        <fullName evidence="1">Uncharacterized protein</fullName>
    </submittedName>
</protein>
<gene>
    <name evidence="1" type="ORF">MENT_LOCUS43471</name>
</gene>
<dbReference type="EMBL" id="CAJEWN010000823">
    <property type="protein sequence ID" value="CAD2190664.1"/>
    <property type="molecule type" value="Genomic_DNA"/>
</dbReference>
<accession>A0A6V7WUC7</accession>
<organism evidence="1 2">
    <name type="scientific">Meloidogyne enterolobii</name>
    <name type="common">Root-knot nematode worm</name>
    <name type="synonym">Meloidogyne mayaguensis</name>
    <dbReference type="NCBI Taxonomy" id="390850"/>
    <lineage>
        <taxon>Eukaryota</taxon>
        <taxon>Metazoa</taxon>
        <taxon>Ecdysozoa</taxon>
        <taxon>Nematoda</taxon>
        <taxon>Chromadorea</taxon>
        <taxon>Rhabditida</taxon>
        <taxon>Tylenchina</taxon>
        <taxon>Tylenchomorpha</taxon>
        <taxon>Tylenchoidea</taxon>
        <taxon>Meloidogynidae</taxon>
        <taxon>Meloidogyninae</taxon>
        <taxon>Meloidogyne</taxon>
    </lineage>
</organism>
<name>A0A6V7WUC7_MELEN</name>
<dbReference type="AlphaFoldDB" id="A0A6V7WUC7"/>